<evidence type="ECO:0000256" key="1">
    <source>
        <dbReference type="ARBA" id="ARBA00022962"/>
    </source>
</evidence>
<dbReference type="InterPro" id="IPR026869">
    <property type="entry name" value="EgtC-like"/>
</dbReference>
<dbReference type="InterPro" id="IPR017932">
    <property type="entry name" value="GATase_2_dom"/>
</dbReference>
<name>A0A2Z4Y2L8_SUMC1</name>
<protein>
    <submittedName>
        <fullName evidence="3">Glutamine amidotransferase-like protein</fullName>
    </submittedName>
</protein>
<keyword evidence="3" id="KW-0808">Transferase</keyword>
<evidence type="ECO:0000313" key="4">
    <source>
        <dbReference type="Proteomes" id="UP000262583"/>
    </source>
</evidence>
<dbReference type="PROSITE" id="PS51278">
    <property type="entry name" value="GATASE_TYPE_2"/>
    <property type="match status" value="1"/>
</dbReference>
<reference evidence="3 4" key="1">
    <citation type="submission" date="2018-05" db="EMBL/GenBank/DDBJ databases">
        <title>A metagenomic window into the 2 km-deep terrestrial subsurface aquifer revealed taxonomically and functionally diverse microbial community comprising novel uncultured bacterial lineages.</title>
        <authorList>
            <person name="Kadnikov V.V."/>
            <person name="Mardanov A.V."/>
            <person name="Beletsky A.V."/>
            <person name="Banks D."/>
            <person name="Pimenov N.V."/>
            <person name="Frank Y.A."/>
            <person name="Karnachuk O.V."/>
            <person name="Ravin N.V."/>
        </authorList>
    </citation>
    <scope>NUCLEOTIDE SEQUENCE [LARGE SCALE GENOMIC DNA]</scope>
    <source>
        <strain evidence="3">BY</strain>
    </source>
</reference>
<feature type="domain" description="Glutamine amidotransferase type-2" evidence="2">
    <location>
        <begin position="1"/>
        <end position="236"/>
    </location>
</feature>
<dbReference type="PANTHER" id="PTHR42824">
    <property type="entry name" value="GLUTAMINE AMIDOTRANSFERASE"/>
    <property type="match status" value="1"/>
</dbReference>
<evidence type="ECO:0000259" key="2">
    <source>
        <dbReference type="PROSITE" id="PS51278"/>
    </source>
</evidence>
<dbReference type="Pfam" id="PF13230">
    <property type="entry name" value="GATase_4"/>
    <property type="match status" value="1"/>
</dbReference>
<dbReference type="SUPFAM" id="SSF56235">
    <property type="entry name" value="N-terminal nucleophile aminohydrolases (Ntn hydrolases)"/>
    <property type="match status" value="1"/>
</dbReference>
<sequence length="236" mass="25681">MVGFVSKTAIPVAPFLKALALQAREGRECPHGDGWGMALRIEGHWLWVRQALPIWEAPFDALGELCSNIGIIHARKASPNTPINLTKVHPFVLPDPRHADAKESALIFCHNGTVKIPERIPFAAPADAIDSERYFALVVESLKETTSLQEAVKRAAQAIVSAEAQPSSLNCLLSDGESLIAHRGAVLPENMEYHTLYVQESSGCTVVSTEPLPDQLYGKPRALELGETVQISVPHL</sequence>
<dbReference type="InterPro" id="IPR029055">
    <property type="entry name" value="Ntn_hydrolases_N"/>
</dbReference>
<keyword evidence="1 3" id="KW-0315">Glutamine amidotransferase</keyword>
<gene>
    <name evidence="3" type="ORF">BRCON_0166</name>
</gene>
<dbReference type="PANTHER" id="PTHR42824:SF1">
    <property type="entry name" value="GLUTAMINE AMIDOTRANSFERASE YAFJ-RELATED"/>
    <property type="match status" value="1"/>
</dbReference>
<accession>A0A2Z4Y2L8</accession>
<proteinExistence type="predicted"/>
<organism evidence="3 4">
    <name type="scientific">Sumerlaea chitinivorans</name>
    <dbReference type="NCBI Taxonomy" id="2250252"/>
    <lineage>
        <taxon>Bacteria</taxon>
        <taxon>Candidatus Sumerlaeota</taxon>
        <taxon>Candidatus Sumerlaeia</taxon>
        <taxon>Candidatus Sumerlaeales</taxon>
        <taxon>Candidatus Sumerlaeaceae</taxon>
        <taxon>Candidatus Sumerlaea</taxon>
    </lineage>
</organism>
<dbReference type="Gene3D" id="3.60.20.10">
    <property type="entry name" value="Glutamine Phosphoribosylpyrophosphate, subunit 1, domain 1"/>
    <property type="match status" value="1"/>
</dbReference>
<dbReference type="AlphaFoldDB" id="A0A2Z4Y2L8"/>
<dbReference type="KEGG" id="schv:BRCON_0166"/>
<dbReference type="Proteomes" id="UP000262583">
    <property type="component" value="Chromosome"/>
</dbReference>
<evidence type="ECO:0000313" key="3">
    <source>
        <dbReference type="EMBL" id="AXA34943.1"/>
    </source>
</evidence>
<dbReference type="GO" id="GO:0016740">
    <property type="term" value="F:transferase activity"/>
    <property type="evidence" value="ECO:0007669"/>
    <property type="project" value="UniProtKB-KW"/>
</dbReference>
<dbReference type="EMBL" id="CP030759">
    <property type="protein sequence ID" value="AXA34943.1"/>
    <property type="molecule type" value="Genomic_DNA"/>
</dbReference>